<name>A0A2K8L5F4_MARES</name>
<dbReference type="EMBL" id="CP018799">
    <property type="protein sequence ID" value="ATX79456.1"/>
    <property type="molecule type" value="Genomic_DNA"/>
</dbReference>
<keyword evidence="2" id="KW-1185">Reference proteome</keyword>
<sequence>MSGLGWKQPFILNTLDTYPAHHPKEVKLLFKKKKKPPACAEGFGVSAVNTLGY</sequence>
<dbReference type="Proteomes" id="UP000231701">
    <property type="component" value="Chromosome"/>
</dbReference>
<protein>
    <submittedName>
        <fullName evidence="1">Uncharacterized protein</fullName>
    </submittedName>
</protein>
<organism evidence="1 2">
    <name type="scientific">Mariprofundus aestuarium</name>
    <dbReference type="NCBI Taxonomy" id="1921086"/>
    <lineage>
        <taxon>Bacteria</taxon>
        <taxon>Pseudomonadati</taxon>
        <taxon>Pseudomonadota</taxon>
        <taxon>Candidatius Mariprofundia</taxon>
        <taxon>Mariprofundales</taxon>
        <taxon>Mariprofundaceae</taxon>
        <taxon>Mariprofundus</taxon>
    </lineage>
</organism>
<gene>
    <name evidence="1" type="ORF">Ga0123461_1037</name>
</gene>
<accession>A0A2K8L5F4</accession>
<reference evidence="1 2" key="1">
    <citation type="submission" date="2016-12" db="EMBL/GenBank/DDBJ databases">
        <title>Isolation and genomic insights into novel planktonic Zetaproteobacteria from stratified waters of the Chesapeake Bay.</title>
        <authorList>
            <person name="McAllister S.M."/>
            <person name="Kato S."/>
            <person name="Chan C.S."/>
            <person name="Chiu B.K."/>
            <person name="Field E.K."/>
        </authorList>
    </citation>
    <scope>NUCLEOTIDE SEQUENCE [LARGE SCALE GENOMIC DNA]</scope>
    <source>
        <strain evidence="1 2">CP-5</strain>
    </source>
</reference>
<evidence type="ECO:0000313" key="1">
    <source>
        <dbReference type="EMBL" id="ATX79456.1"/>
    </source>
</evidence>
<dbReference type="AlphaFoldDB" id="A0A2K8L5F4"/>
<evidence type="ECO:0000313" key="2">
    <source>
        <dbReference type="Proteomes" id="UP000231701"/>
    </source>
</evidence>
<dbReference type="KEGG" id="maes:Ga0123461_1037"/>
<proteinExistence type="predicted"/>